<dbReference type="EMBL" id="BMFL01000017">
    <property type="protein sequence ID" value="GGF06515.1"/>
    <property type="molecule type" value="Genomic_DNA"/>
</dbReference>
<reference evidence="3" key="3">
    <citation type="submission" date="2016-11" db="EMBL/GenBank/DDBJ databases">
        <authorList>
            <person name="Jaros S."/>
            <person name="Januszkiewicz K."/>
            <person name="Wedrychowicz H."/>
        </authorList>
    </citation>
    <scope>NUCLEOTIDE SEQUENCE [LARGE SCALE GENOMIC DNA]</scope>
    <source>
        <strain evidence="3">DSM 27989</strain>
    </source>
</reference>
<protein>
    <submittedName>
        <fullName evidence="3">Uncharacterized protein</fullName>
    </submittedName>
</protein>
<reference evidence="4" key="2">
    <citation type="submission" date="2016-11" db="EMBL/GenBank/DDBJ databases">
        <authorList>
            <person name="Varghese N."/>
            <person name="Submissions S."/>
        </authorList>
    </citation>
    <scope>NUCLEOTIDE SEQUENCE [LARGE SCALE GENOMIC DNA]</scope>
    <source>
        <strain evidence="4">DSM 27989</strain>
    </source>
</reference>
<evidence type="ECO:0000313" key="5">
    <source>
        <dbReference type="Proteomes" id="UP000650994"/>
    </source>
</evidence>
<name>A0A1M7CBX3_9FLAO</name>
<sequence>MIKIIFYLYIGISASVLIIDLCFKVLNEEQRSIAFHTVLFLNVIFAFIYKKGTK</sequence>
<dbReference type="AlphaFoldDB" id="A0A1M7CBX3"/>
<reference evidence="2" key="5">
    <citation type="submission" date="2024-05" db="EMBL/GenBank/DDBJ databases">
        <authorList>
            <person name="Sun Q."/>
            <person name="Zhou Y."/>
        </authorList>
    </citation>
    <scope>NUCLEOTIDE SEQUENCE</scope>
    <source>
        <strain evidence="2">CGMCC 1.12707</strain>
    </source>
</reference>
<dbReference type="Proteomes" id="UP000650994">
    <property type="component" value="Unassembled WGS sequence"/>
</dbReference>
<feature type="transmembrane region" description="Helical" evidence="1">
    <location>
        <begin position="7"/>
        <end position="26"/>
    </location>
</feature>
<proteinExistence type="predicted"/>
<reference evidence="5" key="4">
    <citation type="journal article" date="2019" name="Int. J. Syst. Evol. Microbiol.">
        <title>The Global Catalogue of Microorganisms (GCM) 10K type strain sequencing project: providing services to taxonomists for standard genome sequencing and annotation.</title>
        <authorList>
            <consortium name="The Broad Institute Genomics Platform"/>
            <consortium name="The Broad Institute Genome Sequencing Center for Infectious Disease"/>
            <person name="Wu L."/>
            <person name="Ma J."/>
        </authorList>
    </citation>
    <scope>NUCLEOTIDE SEQUENCE [LARGE SCALE GENOMIC DNA]</scope>
    <source>
        <strain evidence="5">CGMCC 1.12707</strain>
    </source>
</reference>
<evidence type="ECO:0000256" key="1">
    <source>
        <dbReference type="SAM" id="Phobius"/>
    </source>
</evidence>
<evidence type="ECO:0000313" key="3">
    <source>
        <dbReference type="EMBL" id="SHL64690.1"/>
    </source>
</evidence>
<accession>A0A1M7CBX3</accession>
<dbReference type="STRING" id="1434701.SAMN05443634_11323"/>
<keyword evidence="1" id="KW-0472">Membrane</keyword>
<keyword evidence="5" id="KW-1185">Reference proteome</keyword>
<dbReference type="EMBL" id="FRBH01000013">
    <property type="protein sequence ID" value="SHL64690.1"/>
    <property type="molecule type" value="Genomic_DNA"/>
</dbReference>
<keyword evidence="1" id="KW-0812">Transmembrane</keyword>
<keyword evidence="1" id="KW-1133">Transmembrane helix</keyword>
<feature type="transmembrane region" description="Helical" evidence="1">
    <location>
        <begin position="32"/>
        <end position="49"/>
    </location>
</feature>
<organism evidence="3 4">
    <name type="scientific">Chishuiella changwenlii</name>
    <dbReference type="NCBI Taxonomy" id="1434701"/>
    <lineage>
        <taxon>Bacteria</taxon>
        <taxon>Pseudomonadati</taxon>
        <taxon>Bacteroidota</taxon>
        <taxon>Flavobacteriia</taxon>
        <taxon>Flavobacteriales</taxon>
        <taxon>Weeksellaceae</taxon>
        <taxon>Chishuiella</taxon>
    </lineage>
</organism>
<gene>
    <name evidence="2" type="ORF">GCM10010984_24740</name>
    <name evidence="3" type="ORF">SAMN05443634_11323</name>
</gene>
<evidence type="ECO:0000313" key="4">
    <source>
        <dbReference type="Proteomes" id="UP000184120"/>
    </source>
</evidence>
<evidence type="ECO:0000313" key="2">
    <source>
        <dbReference type="EMBL" id="GGF06515.1"/>
    </source>
</evidence>
<dbReference type="Proteomes" id="UP000184120">
    <property type="component" value="Unassembled WGS sequence"/>
</dbReference>
<reference evidence="2" key="1">
    <citation type="journal article" date="2014" name="Int. J. Syst. Evol. Microbiol.">
        <title>Complete genome of a new Firmicutes species belonging to the dominant human colonic microbiota ('Ruminococcus bicirculans') reveals two chromosomes and a selective capacity to utilize plant glucans.</title>
        <authorList>
            <consortium name="NISC Comparative Sequencing Program"/>
            <person name="Wegmann U."/>
            <person name="Louis P."/>
            <person name="Goesmann A."/>
            <person name="Henrissat B."/>
            <person name="Duncan S.H."/>
            <person name="Flint H.J."/>
        </authorList>
    </citation>
    <scope>NUCLEOTIDE SEQUENCE</scope>
    <source>
        <strain evidence="2">CGMCC 1.12707</strain>
    </source>
</reference>